<organism evidence="2 3">
    <name type="scientific">Chitinophaga filiformis</name>
    <name type="common">Myxococcus filiformis</name>
    <name type="synonym">Flexibacter filiformis</name>
    <dbReference type="NCBI Taxonomy" id="104663"/>
    <lineage>
        <taxon>Bacteria</taxon>
        <taxon>Pseudomonadati</taxon>
        <taxon>Bacteroidota</taxon>
        <taxon>Chitinophagia</taxon>
        <taxon>Chitinophagales</taxon>
        <taxon>Chitinophagaceae</taxon>
        <taxon>Chitinophaga</taxon>
    </lineage>
</organism>
<accession>A0ABY4HU19</accession>
<evidence type="ECO:0000313" key="2">
    <source>
        <dbReference type="EMBL" id="UPK67017.1"/>
    </source>
</evidence>
<keyword evidence="1" id="KW-1133">Transmembrane helix</keyword>
<sequence length="75" mass="8653">MKIKMKLIASLKIWLVIYPSITLFLYLFGEKLSVLPLYQRTFLLTVSLVPWMMFAGIPFIDVIFRKISGKLTKAG</sequence>
<protein>
    <submittedName>
        <fullName evidence="2">Uncharacterized protein</fullName>
    </submittedName>
</protein>
<evidence type="ECO:0000256" key="1">
    <source>
        <dbReference type="SAM" id="Phobius"/>
    </source>
</evidence>
<dbReference type="Proteomes" id="UP000830198">
    <property type="component" value="Chromosome"/>
</dbReference>
<proteinExistence type="predicted"/>
<dbReference type="EMBL" id="CP095855">
    <property type="protein sequence ID" value="UPK67017.1"/>
    <property type="molecule type" value="Genomic_DNA"/>
</dbReference>
<feature type="transmembrane region" description="Helical" evidence="1">
    <location>
        <begin position="7"/>
        <end position="29"/>
    </location>
</feature>
<feature type="transmembrane region" description="Helical" evidence="1">
    <location>
        <begin position="41"/>
        <end position="64"/>
    </location>
</feature>
<keyword evidence="3" id="KW-1185">Reference proteome</keyword>
<reference evidence="2 3" key="1">
    <citation type="submission" date="2022-04" db="EMBL/GenBank/DDBJ databases">
        <title>The arsenic-methylating capacity of Chitinophaga filiformis YT5 during chitin decomposition.</title>
        <authorList>
            <person name="Chen G."/>
            <person name="Liang Y."/>
        </authorList>
    </citation>
    <scope>NUCLEOTIDE SEQUENCE [LARGE SCALE GENOMIC DNA]</scope>
    <source>
        <strain evidence="2 3">YT5</strain>
    </source>
</reference>
<gene>
    <name evidence="2" type="ORF">MYF79_18920</name>
</gene>
<evidence type="ECO:0000313" key="3">
    <source>
        <dbReference type="Proteomes" id="UP000830198"/>
    </source>
</evidence>
<keyword evidence="1" id="KW-0472">Membrane</keyword>
<dbReference type="RefSeq" id="WP_247809210.1">
    <property type="nucleotide sequence ID" value="NZ_CP095855.1"/>
</dbReference>
<name>A0ABY4HU19_CHIFI</name>
<keyword evidence="1" id="KW-0812">Transmembrane</keyword>